<dbReference type="Proteomes" id="UP001141327">
    <property type="component" value="Unassembled WGS sequence"/>
</dbReference>
<name>A0ABQ8UR40_9EUKA</name>
<sequence>MGRYGSLCRAGKVRQQTPFREKQLHHRLTGRAKQRHRYGRLLFREQRIASERRWDCRIGRQRPRLTELYTESREPGAYQRLKHVIVLRDNTTNRKRKVAYRDKIARDWSWDRHKEMRNTGPLMPWMARKHAEQWHKVFLLYGTILEDLLPSALNTKRQHQTRCRGTGENPRLCIKKKPRPISDELHVTDRTHYIPGEHRGRTMTRGFREMAQLLASSPSPAR</sequence>
<dbReference type="Pfam" id="PF04758">
    <property type="entry name" value="Ribosomal_S30"/>
    <property type="match status" value="1"/>
</dbReference>
<dbReference type="InterPro" id="IPR006846">
    <property type="entry name" value="Ribosomal_eS30"/>
</dbReference>
<evidence type="ECO:0000256" key="1">
    <source>
        <dbReference type="ARBA" id="ARBA00022980"/>
    </source>
</evidence>
<comment type="caution">
    <text evidence="3">The sequence shown here is derived from an EMBL/GenBank/DDBJ whole genome shotgun (WGS) entry which is preliminary data.</text>
</comment>
<evidence type="ECO:0000256" key="2">
    <source>
        <dbReference type="ARBA" id="ARBA00023274"/>
    </source>
</evidence>
<evidence type="ECO:0000313" key="3">
    <source>
        <dbReference type="EMBL" id="KAJ4461303.1"/>
    </source>
</evidence>
<evidence type="ECO:0000313" key="4">
    <source>
        <dbReference type="Proteomes" id="UP001141327"/>
    </source>
</evidence>
<keyword evidence="2" id="KW-0687">Ribonucleoprotein</keyword>
<organism evidence="3 4">
    <name type="scientific">Paratrimastix pyriformis</name>
    <dbReference type="NCBI Taxonomy" id="342808"/>
    <lineage>
        <taxon>Eukaryota</taxon>
        <taxon>Metamonada</taxon>
        <taxon>Preaxostyla</taxon>
        <taxon>Paratrimastigidae</taxon>
        <taxon>Paratrimastix</taxon>
    </lineage>
</organism>
<dbReference type="EMBL" id="JAPMOS010000008">
    <property type="protein sequence ID" value="KAJ4461303.1"/>
    <property type="molecule type" value="Genomic_DNA"/>
</dbReference>
<protein>
    <submittedName>
        <fullName evidence="3">Uncharacterized protein</fullName>
    </submittedName>
</protein>
<keyword evidence="4" id="KW-1185">Reference proteome</keyword>
<accession>A0ABQ8UR40</accession>
<keyword evidence="1" id="KW-0689">Ribosomal protein</keyword>
<reference evidence="3" key="1">
    <citation type="journal article" date="2022" name="bioRxiv">
        <title>Genomics of Preaxostyla Flagellates Illuminates Evolutionary Transitions and the Path Towards Mitochondrial Loss.</title>
        <authorList>
            <person name="Novak L.V.F."/>
            <person name="Treitli S.C."/>
            <person name="Pyrih J."/>
            <person name="Halakuc P."/>
            <person name="Pipaliya S.V."/>
            <person name="Vacek V."/>
            <person name="Brzon O."/>
            <person name="Soukal P."/>
            <person name="Eme L."/>
            <person name="Dacks J.B."/>
            <person name="Karnkowska A."/>
            <person name="Elias M."/>
            <person name="Hampl V."/>
        </authorList>
    </citation>
    <scope>NUCLEOTIDE SEQUENCE</scope>
    <source>
        <strain evidence="3">RCP-MX</strain>
    </source>
</reference>
<proteinExistence type="predicted"/>
<gene>
    <name evidence="3" type="ORF">PAPYR_2348</name>
</gene>